<dbReference type="CDD" id="cd22398">
    <property type="entry name" value="KH-I_FUBP_rpt3"/>
    <property type="match status" value="1"/>
</dbReference>
<dbReference type="OrthoDB" id="5204190at2759"/>
<dbReference type="SMART" id="SM00322">
    <property type="entry name" value="KH"/>
    <property type="match status" value="3"/>
</dbReference>
<evidence type="ECO:0000259" key="6">
    <source>
        <dbReference type="SMART" id="SM00322"/>
    </source>
</evidence>
<dbReference type="Gene3D" id="3.30.1370.10">
    <property type="entry name" value="K Homology domain, type 1"/>
    <property type="match status" value="4"/>
</dbReference>
<dbReference type="PANTHER" id="PTHR10288">
    <property type="entry name" value="KH DOMAIN CONTAINING RNA BINDING PROTEIN"/>
    <property type="match status" value="1"/>
</dbReference>
<dbReference type="GeneID" id="111123127"/>
<reference evidence="8" key="1">
    <citation type="submission" date="2025-08" db="UniProtKB">
        <authorList>
            <consortium name="RefSeq"/>
        </authorList>
    </citation>
    <scope>IDENTIFICATION</scope>
    <source>
        <tissue evidence="8">Whole sample</tissue>
    </source>
</reference>
<keyword evidence="3" id="KW-0539">Nucleus</keyword>
<gene>
    <name evidence="8" type="primary">LOC111123127</name>
</gene>
<dbReference type="Pfam" id="PF00013">
    <property type="entry name" value="KH_1"/>
    <property type="match status" value="3"/>
</dbReference>
<dbReference type="FunFam" id="3.30.1370.10:FF:000007">
    <property type="entry name" value="far upstream element-binding protein 1 isoform X1"/>
    <property type="match status" value="1"/>
</dbReference>
<evidence type="ECO:0000256" key="3">
    <source>
        <dbReference type="ARBA" id="ARBA00023242"/>
    </source>
</evidence>
<proteinExistence type="predicted"/>
<evidence type="ECO:0000256" key="1">
    <source>
        <dbReference type="ARBA" id="ARBA00004123"/>
    </source>
</evidence>
<feature type="compositionally biased region" description="Gly residues" evidence="5">
    <location>
        <begin position="480"/>
        <end position="493"/>
    </location>
</feature>
<organism evidence="7 8">
    <name type="scientific">Crassostrea virginica</name>
    <name type="common">Eastern oyster</name>
    <dbReference type="NCBI Taxonomy" id="6565"/>
    <lineage>
        <taxon>Eukaryota</taxon>
        <taxon>Metazoa</taxon>
        <taxon>Spiralia</taxon>
        <taxon>Lophotrochozoa</taxon>
        <taxon>Mollusca</taxon>
        <taxon>Bivalvia</taxon>
        <taxon>Autobranchia</taxon>
        <taxon>Pteriomorphia</taxon>
        <taxon>Ostreida</taxon>
        <taxon>Ostreoidea</taxon>
        <taxon>Ostreidae</taxon>
        <taxon>Crassostrea</taxon>
    </lineage>
</organism>
<dbReference type="GO" id="GO:0005634">
    <property type="term" value="C:nucleus"/>
    <property type="evidence" value="ECO:0007669"/>
    <property type="project" value="UniProtKB-SubCell"/>
</dbReference>
<dbReference type="InterPro" id="IPR036612">
    <property type="entry name" value="KH_dom_type_1_sf"/>
</dbReference>
<dbReference type="InterPro" id="IPR015096">
    <property type="entry name" value="FUBP_C"/>
</dbReference>
<dbReference type="InterPro" id="IPR004088">
    <property type="entry name" value="KH_dom_type_1"/>
</dbReference>
<evidence type="ECO:0000313" key="7">
    <source>
        <dbReference type="Proteomes" id="UP000694844"/>
    </source>
</evidence>
<dbReference type="Pfam" id="PF09005">
    <property type="entry name" value="FUBP_C"/>
    <property type="match status" value="1"/>
</dbReference>
<evidence type="ECO:0000256" key="4">
    <source>
        <dbReference type="PROSITE-ProRule" id="PRU00117"/>
    </source>
</evidence>
<feature type="domain" description="K Homology" evidence="6">
    <location>
        <begin position="407"/>
        <end position="478"/>
    </location>
</feature>
<feature type="compositionally biased region" description="Low complexity" evidence="5">
    <location>
        <begin position="540"/>
        <end position="564"/>
    </location>
</feature>
<dbReference type="Proteomes" id="UP000694844">
    <property type="component" value="Chromosome 3"/>
</dbReference>
<feature type="region of interest" description="Disordered" evidence="5">
    <location>
        <begin position="101"/>
        <end position="121"/>
    </location>
</feature>
<feature type="region of interest" description="Disordered" evidence="5">
    <location>
        <begin position="26"/>
        <end position="66"/>
    </location>
</feature>
<feature type="domain" description="K Homology" evidence="6">
    <location>
        <begin position="199"/>
        <end position="271"/>
    </location>
</feature>
<feature type="compositionally biased region" description="Pro residues" evidence="5">
    <location>
        <begin position="494"/>
        <end position="504"/>
    </location>
</feature>
<dbReference type="GO" id="GO:0006355">
    <property type="term" value="P:regulation of DNA-templated transcription"/>
    <property type="evidence" value="ECO:0007669"/>
    <property type="project" value="InterPro"/>
</dbReference>
<dbReference type="PROSITE" id="PS50084">
    <property type="entry name" value="KH_TYPE_1"/>
    <property type="match status" value="3"/>
</dbReference>
<sequence>MDAGEQGNSSHQAAFADAVARARQIAAKINQPGAGGGDGSQPLKRPFESDGNSYGEPDQKKTVSAINDPIGAQLRALQDQQSRSDAAQAAQAAAARINQQLGVGPPSSAPPPSVPKPSSHQGLGMVVTEEYAIPDKMVGLNGSGMPDRQCTLTGSSGSIAACKQQIQDIIMRANQTGGPGMDGMGSMGGMGGGNGGGGGQTVVEIMVPGNKVGLVIGKGGETIKQLQERGGVKMVMIQDSNIPSANEKPLRISGDPQKCQRAKEMVLDLLAEKEMENMSKGFNDYGSYGGGGPPMEIPVPRTAVGIVIGKNGDMIKKIQQESGAKVQFKADDGSSPERVCAIAGSPDKVQIAAQMIQDLLNDYQQREGGMGRGFGGGRGRGGPGRGRGGFGGGPGRGMGRGDGFGGFQDETQFAVPADKCGLVIGKGGETIRQINQQSGAHVELQKHPGPNPNEKLFNIKGNPDQIQHAIQMISEKAGIPYGGPGGPGMGGPGGPGPHGGPVPGGPGGYGDQYGGQYGAPGQQQGGGQYGNGPQGGWGGYNQQQGYPQQQSGDPSQGGSDNKQAQDNAAAWAAYYAQYYAQYGGYGGQYNQQQGQQQPQQPAQQSQAPQQQQPSSQQNYAEPCKSINPATGQADYSAAWAEYYRQQGMHYQANMILQQAAAGQSGGAPQGQQPQ</sequence>
<dbReference type="GO" id="GO:0003723">
    <property type="term" value="F:RNA binding"/>
    <property type="evidence" value="ECO:0007669"/>
    <property type="project" value="UniProtKB-UniRule"/>
</dbReference>
<evidence type="ECO:0000313" key="8">
    <source>
        <dbReference type="RefSeq" id="XP_022320954.1"/>
    </source>
</evidence>
<feature type="compositionally biased region" description="Gly residues" evidence="5">
    <location>
        <begin position="505"/>
        <end position="539"/>
    </location>
</feature>
<keyword evidence="7" id="KW-1185">Reference proteome</keyword>
<feature type="region of interest" description="Disordered" evidence="5">
    <location>
        <begin position="586"/>
        <end position="630"/>
    </location>
</feature>
<dbReference type="SUPFAM" id="SSF54791">
    <property type="entry name" value="Eukaryotic type KH-domain (KH-domain type I)"/>
    <property type="match status" value="3"/>
</dbReference>
<accession>A0A8B8D0C2</accession>
<feature type="compositionally biased region" description="Low complexity" evidence="5">
    <location>
        <begin position="586"/>
        <end position="620"/>
    </location>
</feature>
<feature type="domain" description="K Homology" evidence="6">
    <location>
        <begin position="291"/>
        <end position="361"/>
    </location>
</feature>
<feature type="region of interest" description="Disordered" evidence="5">
    <location>
        <begin position="477"/>
        <end position="564"/>
    </location>
</feature>
<name>A0A8B8D0C2_CRAVI</name>
<keyword evidence="4" id="KW-0694">RNA-binding</keyword>
<keyword evidence="2" id="KW-0677">Repeat</keyword>
<dbReference type="InterPro" id="IPR004087">
    <property type="entry name" value="KH_dom"/>
</dbReference>
<protein>
    <submittedName>
        <fullName evidence="8">Far upstream element-binding protein 1-like isoform X3</fullName>
    </submittedName>
</protein>
<dbReference type="CDD" id="cd22397">
    <property type="entry name" value="KH-I_FUBP_rpt2"/>
    <property type="match status" value="1"/>
</dbReference>
<evidence type="ECO:0000256" key="2">
    <source>
        <dbReference type="ARBA" id="ARBA00022737"/>
    </source>
</evidence>
<dbReference type="AlphaFoldDB" id="A0A8B8D0C2"/>
<comment type="subcellular location">
    <subcellularLocation>
        <location evidence="1">Nucleus</location>
    </subcellularLocation>
</comment>
<evidence type="ECO:0000256" key="5">
    <source>
        <dbReference type="SAM" id="MobiDB-lite"/>
    </source>
</evidence>
<dbReference type="CDD" id="cd22399">
    <property type="entry name" value="KH-I_FUBP_rpt4"/>
    <property type="match status" value="1"/>
</dbReference>
<dbReference type="RefSeq" id="XP_022320954.1">
    <property type="nucleotide sequence ID" value="XM_022465246.1"/>
</dbReference>